<feature type="compositionally biased region" description="Polar residues" evidence="1">
    <location>
        <begin position="185"/>
        <end position="229"/>
    </location>
</feature>
<keyword evidence="3" id="KW-1185">Reference proteome</keyword>
<organism evidence="2 3">
    <name type="scientific">Trichonephila clavipes</name>
    <name type="common">Golden silk orbweaver</name>
    <name type="synonym">Nephila clavipes</name>
    <dbReference type="NCBI Taxonomy" id="2585209"/>
    <lineage>
        <taxon>Eukaryota</taxon>
        <taxon>Metazoa</taxon>
        <taxon>Ecdysozoa</taxon>
        <taxon>Arthropoda</taxon>
        <taxon>Chelicerata</taxon>
        <taxon>Arachnida</taxon>
        <taxon>Araneae</taxon>
        <taxon>Araneomorphae</taxon>
        <taxon>Entelegynae</taxon>
        <taxon>Araneoidea</taxon>
        <taxon>Nephilidae</taxon>
        <taxon>Trichonephila</taxon>
    </lineage>
</organism>
<proteinExistence type="predicted"/>
<dbReference type="Proteomes" id="UP000887159">
    <property type="component" value="Unassembled WGS sequence"/>
</dbReference>
<name>A0A8X6VWG5_TRICX</name>
<comment type="caution">
    <text evidence="2">The sequence shown here is derived from an EMBL/GenBank/DDBJ whole genome shotgun (WGS) entry which is preliminary data.</text>
</comment>
<sequence>MDPDTPDAWFDMVINLFIRSFPILKVHTPNMSVHIWTTRLDDERLVHPELFPTMAYLEMKRVRNPRSEGKRIFRNLMELPPLDNIEGASDMVDASSETSDNMSFEASDNTTSDELEDSSNNADNEVLDSMSSNNADNMTSNNIEVDIVHASDNMDDSSSDGVLDTSTNIQAYSDILHADNMELDNMQSSSDNVDSDNMQSSSDNVASDNMTSDTMSTDNMASDTMTSDNVDSDSQHGTSDNMASDSLHGTSDNMASDTMAQIKDETNLYKRKLIWVGRNMPSKIRVVPPVRIDMAKKKLIWVKRKLNDQEQMKMVICLFPMTVKETFFHVLQLSP</sequence>
<feature type="compositionally biased region" description="Polar residues" evidence="1">
    <location>
        <begin position="118"/>
        <end position="139"/>
    </location>
</feature>
<evidence type="ECO:0000313" key="2">
    <source>
        <dbReference type="EMBL" id="GFY23842.1"/>
    </source>
</evidence>
<dbReference type="AlphaFoldDB" id="A0A8X6VWG5"/>
<accession>A0A8X6VWG5</accession>
<protein>
    <submittedName>
        <fullName evidence="2">Uncharacterized protein</fullName>
    </submittedName>
</protein>
<feature type="compositionally biased region" description="Polar residues" evidence="1">
    <location>
        <begin position="95"/>
        <end position="110"/>
    </location>
</feature>
<reference evidence="2" key="1">
    <citation type="submission" date="2020-08" db="EMBL/GenBank/DDBJ databases">
        <title>Multicomponent nature underlies the extraordinary mechanical properties of spider dragline silk.</title>
        <authorList>
            <person name="Kono N."/>
            <person name="Nakamura H."/>
            <person name="Mori M."/>
            <person name="Yoshida Y."/>
            <person name="Ohtoshi R."/>
            <person name="Malay A.D."/>
            <person name="Moran D.A.P."/>
            <person name="Tomita M."/>
            <person name="Numata K."/>
            <person name="Arakawa K."/>
        </authorList>
    </citation>
    <scope>NUCLEOTIDE SEQUENCE</scope>
</reference>
<dbReference type="EMBL" id="BMAU01021367">
    <property type="protein sequence ID" value="GFY23842.1"/>
    <property type="molecule type" value="Genomic_DNA"/>
</dbReference>
<evidence type="ECO:0000256" key="1">
    <source>
        <dbReference type="SAM" id="MobiDB-lite"/>
    </source>
</evidence>
<feature type="region of interest" description="Disordered" evidence="1">
    <location>
        <begin position="185"/>
        <end position="253"/>
    </location>
</feature>
<evidence type="ECO:0000313" key="3">
    <source>
        <dbReference type="Proteomes" id="UP000887159"/>
    </source>
</evidence>
<gene>
    <name evidence="2" type="primary">NCL1_51104</name>
    <name evidence="2" type="ORF">TNCV_3536361</name>
</gene>
<feature type="region of interest" description="Disordered" evidence="1">
    <location>
        <begin position="93"/>
        <end position="139"/>
    </location>
</feature>
<feature type="compositionally biased region" description="Polar residues" evidence="1">
    <location>
        <begin position="235"/>
        <end position="253"/>
    </location>
</feature>